<evidence type="ECO:0000256" key="1">
    <source>
        <dbReference type="ARBA" id="ARBA00004123"/>
    </source>
</evidence>
<feature type="domain" description="C2H2-type" evidence="8">
    <location>
        <begin position="168"/>
        <end position="196"/>
    </location>
</feature>
<keyword evidence="5" id="KW-0539">Nucleus</keyword>
<feature type="region of interest" description="Disordered" evidence="7">
    <location>
        <begin position="287"/>
        <end position="346"/>
    </location>
</feature>
<keyword evidence="10" id="KW-1185">Reference proteome</keyword>
<evidence type="ECO:0000256" key="5">
    <source>
        <dbReference type="ARBA" id="ARBA00023242"/>
    </source>
</evidence>
<keyword evidence="4" id="KW-0862">Zinc</keyword>
<dbReference type="Proteomes" id="UP001159641">
    <property type="component" value="Unassembled WGS sequence"/>
</dbReference>
<dbReference type="PANTHER" id="PTHR24396">
    <property type="entry name" value="ZINC FINGER PROTEIN"/>
    <property type="match status" value="1"/>
</dbReference>
<dbReference type="FunFam" id="3.30.160.60:FF:002170">
    <property type="entry name" value="Zinc finger protein 236"/>
    <property type="match status" value="1"/>
</dbReference>
<protein>
    <recommendedName>
        <fullName evidence="8">C2H2-type domain-containing protein</fullName>
    </recommendedName>
</protein>
<dbReference type="PANTHER" id="PTHR24396:SF21">
    <property type="entry name" value="ZINC FINGER PROTEIN 236"/>
    <property type="match status" value="1"/>
</dbReference>
<keyword evidence="2" id="KW-0479">Metal-binding</keyword>
<dbReference type="PROSITE" id="PS00028">
    <property type="entry name" value="ZINC_FINGER_C2H2_1"/>
    <property type="match status" value="6"/>
</dbReference>
<evidence type="ECO:0000256" key="2">
    <source>
        <dbReference type="ARBA" id="ARBA00022723"/>
    </source>
</evidence>
<dbReference type="GO" id="GO:0008270">
    <property type="term" value="F:zinc ion binding"/>
    <property type="evidence" value="ECO:0007669"/>
    <property type="project" value="UniProtKB-KW"/>
</dbReference>
<dbReference type="SUPFAM" id="SSF57667">
    <property type="entry name" value="beta-beta-alpha zinc fingers"/>
    <property type="match status" value="3"/>
</dbReference>
<reference evidence="9 10" key="1">
    <citation type="submission" date="2022-11" db="EMBL/GenBank/DDBJ databases">
        <title>Whole genome sequence of Eschrichtius robustus ER-17-0199.</title>
        <authorList>
            <person name="Bruniche-Olsen A."/>
            <person name="Black A.N."/>
            <person name="Fields C.J."/>
            <person name="Walden K."/>
            <person name="Dewoody J.A."/>
        </authorList>
    </citation>
    <scope>NUCLEOTIDE SEQUENCE [LARGE SCALE GENOMIC DNA]</scope>
    <source>
        <strain evidence="9">ER-17-0199</strain>
        <tissue evidence="9">Blubber</tissue>
    </source>
</reference>
<sequence>MQNLICSECGDEFTLQSQLAVHMEEHRQELAASRTHACKACGEGFETPPQLKEHMKTHYKVRVSSTRSYNRNIDRSGFTYSCPHCGKTFQKPSQLTRHIRIHTGERPFKCSECGKAFNQKGALQTHMIKHTGEKPHACAFCPAAFSQKGNLQSHVQRVHSEVKSGPTYNCTECSCVFKSLGSLNTHISKMHMGGPQNSTSAAETAHVLTATLFQTLPLQQTEAQVASAPSQQSSQAVADVIQQLLELSEPGPAGSSQPPQAAQQLSITVGVSQDILQQALENSGLSSIPVAAHPSDPSHAKAAAAQGQTPDAPNVSREPADPTAAEREEEQETTEKLDKKEKKIIKKKSPFLPGNFSML</sequence>
<organism evidence="9 10">
    <name type="scientific">Eschrichtius robustus</name>
    <name type="common">California gray whale</name>
    <name type="synonym">Eschrichtius gibbosus</name>
    <dbReference type="NCBI Taxonomy" id="9764"/>
    <lineage>
        <taxon>Eukaryota</taxon>
        <taxon>Metazoa</taxon>
        <taxon>Chordata</taxon>
        <taxon>Craniata</taxon>
        <taxon>Vertebrata</taxon>
        <taxon>Euteleostomi</taxon>
        <taxon>Mammalia</taxon>
        <taxon>Eutheria</taxon>
        <taxon>Laurasiatheria</taxon>
        <taxon>Artiodactyla</taxon>
        <taxon>Whippomorpha</taxon>
        <taxon>Cetacea</taxon>
        <taxon>Mysticeti</taxon>
        <taxon>Eschrichtiidae</taxon>
        <taxon>Eschrichtius</taxon>
    </lineage>
</organism>
<evidence type="ECO:0000256" key="7">
    <source>
        <dbReference type="SAM" id="MobiDB-lite"/>
    </source>
</evidence>
<dbReference type="InterPro" id="IPR051643">
    <property type="entry name" value="Transcr_Reg_ZincFinger"/>
</dbReference>
<evidence type="ECO:0000259" key="8">
    <source>
        <dbReference type="PROSITE" id="PS50157"/>
    </source>
</evidence>
<dbReference type="PROSITE" id="PS50157">
    <property type="entry name" value="ZINC_FINGER_C2H2_2"/>
    <property type="match status" value="6"/>
</dbReference>
<evidence type="ECO:0000256" key="3">
    <source>
        <dbReference type="ARBA" id="ARBA00022771"/>
    </source>
</evidence>
<dbReference type="InterPro" id="IPR036236">
    <property type="entry name" value="Znf_C2H2_sf"/>
</dbReference>
<feature type="domain" description="C2H2-type" evidence="8">
    <location>
        <begin position="4"/>
        <end position="31"/>
    </location>
</feature>
<dbReference type="EMBL" id="JAIQCJ010002123">
    <property type="protein sequence ID" value="KAJ8782174.1"/>
    <property type="molecule type" value="Genomic_DNA"/>
</dbReference>
<dbReference type="Pfam" id="PF13912">
    <property type="entry name" value="zf-C2H2_6"/>
    <property type="match status" value="1"/>
</dbReference>
<accession>A0AB34GRP8</accession>
<evidence type="ECO:0000313" key="10">
    <source>
        <dbReference type="Proteomes" id="UP001159641"/>
    </source>
</evidence>
<gene>
    <name evidence="9" type="ORF">J1605_010366</name>
</gene>
<feature type="domain" description="C2H2-type" evidence="8">
    <location>
        <begin position="136"/>
        <end position="164"/>
    </location>
</feature>
<evidence type="ECO:0000256" key="4">
    <source>
        <dbReference type="ARBA" id="ARBA00022833"/>
    </source>
</evidence>
<comment type="caution">
    <text evidence="9">The sequence shown here is derived from an EMBL/GenBank/DDBJ whole genome shotgun (WGS) entry which is preliminary data.</text>
</comment>
<dbReference type="GO" id="GO:0000981">
    <property type="term" value="F:DNA-binding transcription factor activity, RNA polymerase II-specific"/>
    <property type="evidence" value="ECO:0007669"/>
    <property type="project" value="TreeGrafter"/>
</dbReference>
<name>A0AB34GRP8_ESCRO</name>
<dbReference type="Pfam" id="PF13465">
    <property type="entry name" value="zf-H2C2_2"/>
    <property type="match status" value="1"/>
</dbReference>
<dbReference type="FunFam" id="3.30.160.60:FF:000481">
    <property type="entry name" value="zinc finger protein 236"/>
    <property type="match status" value="1"/>
</dbReference>
<dbReference type="AlphaFoldDB" id="A0AB34GRP8"/>
<evidence type="ECO:0000313" key="9">
    <source>
        <dbReference type="EMBL" id="KAJ8782174.1"/>
    </source>
</evidence>
<dbReference type="Pfam" id="PF00096">
    <property type="entry name" value="zf-C2H2"/>
    <property type="match status" value="2"/>
</dbReference>
<dbReference type="FunFam" id="3.30.160.60:FF:000308">
    <property type="entry name" value="zinc finger protein 236 isoform X1"/>
    <property type="match status" value="1"/>
</dbReference>
<dbReference type="Gene3D" id="3.30.160.60">
    <property type="entry name" value="Classic Zinc Finger"/>
    <property type="match status" value="4"/>
</dbReference>
<dbReference type="SMART" id="SM00355">
    <property type="entry name" value="ZnF_C2H2"/>
    <property type="match status" value="6"/>
</dbReference>
<dbReference type="InterPro" id="IPR013087">
    <property type="entry name" value="Znf_C2H2_type"/>
</dbReference>
<comment type="subcellular location">
    <subcellularLocation>
        <location evidence="1">Nucleus</location>
    </subcellularLocation>
</comment>
<feature type="domain" description="C2H2-type" evidence="8">
    <location>
        <begin position="108"/>
        <end position="135"/>
    </location>
</feature>
<evidence type="ECO:0000256" key="6">
    <source>
        <dbReference type="PROSITE-ProRule" id="PRU00042"/>
    </source>
</evidence>
<proteinExistence type="predicted"/>
<feature type="domain" description="C2H2-type" evidence="8">
    <location>
        <begin position="80"/>
        <end position="107"/>
    </location>
</feature>
<dbReference type="GO" id="GO:0000978">
    <property type="term" value="F:RNA polymerase II cis-regulatory region sequence-specific DNA binding"/>
    <property type="evidence" value="ECO:0007669"/>
    <property type="project" value="TreeGrafter"/>
</dbReference>
<dbReference type="GO" id="GO:0005634">
    <property type="term" value="C:nucleus"/>
    <property type="evidence" value="ECO:0007669"/>
    <property type="project" value="UniProtKB-SubCell"/>
</dbReference>
<feature type="domain" description="C2H2-type" evidence="8">
    <location>
        <begin position="36"/>
        <end position="63"/>
    </location>
</feature>
<keyword evidence="3 6" id="KW-0863">Zinc-finger</keyword>